<organism evidence="1 2">
    <name type="scientific">Shewanella pneumatophori</name>
    <dbReference type="NCBI Taxonomy" id="314092"/>
    <lineage>
        <taxon>Bacteria</taxon>
        <taxon>Pseudomonadati</taxon>
        <taxon>Pseudomonadota</taxon>
        <taxon>Gammaproteobacteria</taxon>
        <taxon>Alteromonadales</taxon>
        <taxon>Shewanellaceae</taxon>
        <taxon>Shewanella</taxon>
    </lineage>
</organism>
<evidence type="ECO:0000313" key="2">
    <source>
        <dbReference type="Proteomes" id="UP001139293"/>
    </source>
</evidence>
<proteinExistence type="predicted"/>
<protein>
    <submittedName>
        <fullName evidence="1">Uncharacterized protein</fullName>
    </submittedName>
</protein>
<reference evidence="1" key="1">
    <citation type="submission" date="2022-01" db="EMBL/GenBank/DDBJ databases">
        <title>Whole genome-based taxonomy of the Shewanellaceae.</title>
        <authorList>
            <person name="Martin-Rodriguez A.J."/>
        </authorList>
    </citation>
    <scope>NUCLEOTIDE SEQUENCE</scope>
    <source>
        <strain evidence="1">KCTC 23973</strain>
    </source>
</reference>
<gene>
    <name evidence="1" type="ORF">L2740_18110</name>
</gene>
<sequence>MLNGISDSLHVQQRNPSVAPTAAVQAVAQTHNNTQAASIPSHRLESYTKWAKVTQGQHKVSAQQVAEQGLKQVKTLLAQLQHQGQQALTASNNNHDALERTQQRLAQLDISYLGQPLVDHQLNLISTQRPASKHSFSLKSVELTTVKPRDELIQVQLGKDSTQVLLPANTQPHELANQLKSAFAKLDIEIQHSADNRLLFKANAQQWQQVQHGLLMTGQGQRLPAGDARTIKVQPQLNWQDPQEWRFNSRDNIKQSLAKVAKSAHKVDAQLRELQTSQQHIQQQLQKASQVKDAALNVESTLEALSTLMQPSPFKLKINSLMAQANLTRPQVSSLLE</sequence>
<keyword evidence="2" id="KW-1185">Reference proteome</keyword>
<dbReference type="Proteomes" id="UP001139293">
    <property type="component" value="Unassembled WGS sequence"/>
</dbReference>
<dbReference type="EMBL" id="JAKILB010000015">
    <property type="protein sequence ID" value="MCL1140451.1"/>
    <property type="molecule type" value="Genomic_DNA"/>
</dbReference>
<comment type="caution">
    <text evidence="1">The sequence shown here is derived from an EMBL/GenBank/DDBJ whole genome shotgun (WGS) entry which is preliminary data.</text>
</comment>
<name>A0A9X1ZQZ8_9GAMM</name>
<evidence type="ECO:0000313" key="1">
    <source>
        <dbReference type="EMBL" id="MCL1140451.1"/>
    </source>
</evidence>
<dbReference type="RefSeq" id="WP_248951468.1">
    <property type="nucleotide sequence ID" value="NZ_JAKILB010000015.1"/>
</dbReference>
<accession>A0A9X1ZQZ8</accession>
<dbReference type="AlphaFoldDB" id="A0A9X1ZQZ8"/>